<protein>
    <recommendedName>
        <fullName evidence="3">MULE transposase domain-containing protein</fullName>
    </recommendedName>
</protein>
<gene>
    <name evidence="1" type="ORF">OXX778_LOCUS5479</name>
</gene>
<keyword evidence="2" id="KW-1185">Reference proteome</keyword>
<name>A0A813RIC6_9BILA</name>
<reference evidence="1" key="1">
    <citation type="submission" date="2021-02" db="EMBL/GenBank/DDBJ databases">
        <authorList>
            <person name="Nowell W R."/>
        </authorList>
    </citation>
    <scope>NUCLEOTIDE SEQUENCE</scope>
    <source>
        <strain evidence="1">Ploen Becks lab</strain>
    </source>
</reference>
<accession>A0A813RIC6</accession>
<comment type="caution">
    <text evidence="1">The sequence shown here is derived from an EMBL/GenBank/DDBJ whole genome shotgun (WGS) entry which is preliminary data.</text>
</comment>
<dbReference type="OrthoDB" id="119028at2759"/>
<proteinExistence type="predicted"/>
<organism evidence="1 2">
    <name type="scientific">Brachionus calyciflorus</name>
    <dbReference type="NCBI Taxonomy" id="104777"/>
    <lineage>
        <taxon>Eukaryota</taxon>
        <taxon>Metazoa</taxon>
        <taxon>Spiralia</taxon>
        <taxon>Gnathifera</taxon>
        <taxon>Rotifera</taxon>
        <taxon>Eurotatoria</taxon>
        <taxon>Monogononta</taxon>
        <taxon>Pseudotrocha</taxon>
        <taxon>Ploima</taxon>
        <taxon>Brachionidae</taxon>
        <taxon>Brachionus</taxon>
    </lineage>
</organism>
<evidence type="ECO:0008006" key="3">
    <source>
        <dbReference type="Google" id="ProtNLM"/>
    </source>
</evidence>
<dbReference type="AlphaFoldDB" id="A0A813RIC6"/>
<sequence length="89" mass="10183">MSRIDSYLNGCYHIDGTYKLVKNGFPLIVLTRTDSQHKVHPIAFCLTSHEQEIDFYEGLRTLSSDLDIEFDPDYIVQDASYNGICGQLH</sequence>
<dbReference type="EMBL" id="CAJNOC010000599">
    <property type="protein sequence ID" value="CAF0781332.1"/>
    <property type="molecule type" value="Genomic_DNA"/>
</dbReference>
<dbReference type="Proteomes" id="UP000663879">
    <property type="component" value="Unassembled WGS sequence"/>
</dbReference>
<evidence type="ECO:0000313" key="2">
    <source>
        <dbReference type="Proteomes" id="UP000663879"/>
    </source>
</evidence>
<evidence type="ECO:0000313" key="1">
    <source>
        <dbReference type="EMBL" id="CAF0781332.1"/>
    </source>
</evidence>